<comment type="pathway">
    <text evidence="1">Amino-acid biosynthesis; L-histidine biosynthesis; L-histidine from 5-phospho-alpha-D-ribose 1-diphosphate: step 7/9.</text>
</comment>
<dbReference type="Gene3D" id="3.40.640.10">
    <property type="entry name" value="Type I PLP-dependent aspartate aminotransferase-like (Major domain)"/>
    <property type="match status" value="1"/>
</dbReference>
<dbReference type="GO" id="GO:0000105">
    <property type="term" value="P:L-histidine biosynthetic process"/>
    <property type="evidence" value="ECO:0007669"/>
    <property type="project" value="UniProtKB-KW"/>
</dbReference>
<evidence type="ECO:0000313" key="12">
    <source>
        <dbReference type="EMBL" id="PWB70566.1"/>
    </source>
</evidence>
<dbReference type="EC" id="2.6.1.9" evidence="3"/>
<keyword evidence="8" id="KW-0368">Histidine biosynthesis</keyword>
<comment type="caution">
    <text evidence="12">The sequence shown here is derived from an EMBL/GenBank/DDBJ whole genome shotgun (WGS) entry which is preliminary data.</text>
</comment>
<feature type="region of interest" description="Disordered" evidence="10">
    <location>
        <begin position="365"/>
        <end position="385"/>
    </location>
</feature>
<evidence type="ECO:0000256" key="4">
    <source>
        <dbReference type="ARBA" id="ARBA00022576"/>
    </source>
</evidence>
<evidence type="ECO:0000256" key="1">
    <source>
        <dbReference type="ARBA" id="ARBA00005011"/>
    </source>
</evidence>
<evidence type="ECO:0000259" key="11">
    <source>
        <dbReference type="Pfam" id="PF00155"/>
    </source>
</evidence>
<keyword evidence="4" id="KW-0032">Aminotransferase</keyword>
<keyword evidence="6" id="KW-0808">Transferase</keyword>
<dbReference type="EMBL" id="PQAP01000141">
    <property type="protein sequence ID" value="PWB70566.1"/>
    <property type="molecule type" value="Genomic_DNA"/>
</dbReference>
<proteinExistence type="inferred from homology"/>
<dbReference type="GO" id="GO:0030170">
    <property type="term" value="F:pyridoxal phosphate binding"/>
    <property type="evidence" value="ECO:0007669"/>
    <property type="project" value="InterPro"/>
</dbReference>
<feature type="domain" description="Aminotransferase class I/classII large" evidence="11">
    <location>
        <begin position="110"/>
        <end position="276"/>
    </location>
</feature>
<protein>
    <recommendedName>
        <fullName evidence="3">histidinol-phosphate transaminase</fullName>
        <ecNumber evidence="3">2.6.1.9</ecNumber>
    </recommendedName>
</protein>
<dbReference type="Gene3D" id="3.90.1150.10">
    <property type="entry name" value="Aspartate Aminotransferase, domain 1"/>
    <property type="match status" value="1"/>
</dbReference>
<feature type="compositionally biased region" description="Basic residues" evidence="10">
    <location>
        <begin position="374"/>
        <end position="385"/>
    </location>
</feature>
<reference evidence="12 13" key="1">
    <citation type="journal article" date="2018" name="ISME J.">
        <title>A methanotrophic archaeon couples anaerobic oxidation of methane to Fe(III) reduction.</title>
        <authorList>
            <person name="Cai C."/>
            <person name="Leu A.O."/>
            <person name="Xie G.J."/>
            <person name="Guo J."/>
            <person name="Feng Y."/>
            <person name="Zhao J.X."/>
            <person name="Tyson G.W."/>
            <person name="Yuan Z."/>
            <person name="Hu S."/>
        </authorList>
    </citation>
    <scope>NUCLEOTIDE SEQUENCE [LARGE SCALE GENOMIC DNA]</scope>
    <source>
        <strain evidence="12">FeB_12</strain>
    </source>
</reference>
<dbReference type="GO" id="GO:0004400">
    <property type="term" value="F:histidinol-phosphate transaminase activity"/>
    <property type="evidence" value="ECO:0007669"/>
    <property type="project" value="UniProtKB-EC"/>
</dbReference>
<evidence type="ECO:0000256" key="10">
    <source>
        <dbReference type="SAM" id="MobiDB-lite"/>
    </source>
</evidence>
<evidence type="ECO:0000313" key="13">
    <source>
        <dbReference type="Proteomes" id="UP000250918"/>
    </source>
</evidence>
<evidence type="ECO:0000256" key="5">
    <source>
        <dbReference type="ARBA" id="ARBA00022605"/>
    </source>
</evidence>
<keyword evidence="7" id="KW-0663">Pyridoxal phosphate</keyword>
<evidence type="ECO:0000256" key="3">
    <source>
        <dbReference type="ARBA" id="ARBA00012748"/>
    </source>
</evidence>
<evidence type="ECO:0000256" key="8">
    <source>
        <dbReference type="ARBA" id="ARBA00023102"/>
    </source>
</evidence>
<dbReference type="PANTHER" id="PTHR43643">
    <property type="entry name" value="HISTIDINOL-PHOSPHATE AMINOTRANSFERASE 2"/>
    <property type="match status" value="1"/>
</dbReference>
<keyword evidence="5" id="KW-0028">Amino-acid biosynthesis</keyword>
<organism evidence="12 13">
    <name type="scientific">candidate division GN15 bacterium</name>
    <dbReference type="NCBI Taxonomy" id="2072418"/>
    <lineage>
        <taxon>Bacteria</taxon>
        <taxon>candidate division GN15</taxon>
    </lineage>
</organism>
<evidence type="ECO:0000256" key="2">
    <source>
        <dbReference type="ARBA" id="ARBA00007970"/>
    </source>
</evidence>
<dbReference type="InterPro" id="IPR004839">
    <property type="entry name" value="Aminotransferase_I/II_large"/>
</dbReference>
<evidence type="ECO:0000256" key="7">
    <source>
        <dbReference type="ARBA" id="ARBA00022898"/>
    </source>
</evidence>
<dbReference type="AlphaFoldDB" id="A0A855X4S5"/>
<evidence type="ECO:0000256" key="9">
    <source>
        <dbReference type="ARBA" id="ARBA00047481"/>
    </source>
</evidence>
<dbReference type="InterPro" id="IPR015421">
    <property type="entry name" value="PyrdxlP-dep_Trfase_major"/>
</dbReference>
<accession>A0A855X4S5</accession>
<dbReference type="PANTHER" id="PTHR43643:SF6">
    <property type="entry name" value="HISTIDINOL-PHOSPHATE AMINOTRANSFERASE"/>
    <property type="match status" value="1"/>
</dbReference>
<dbReference type="Proteomes" id="UP000250918">
    <property type="component" value="Unassembled WGS sequence"/>
</dbReference>
<comment type="catalytic activity">
    <reaction evidence="9">
        <text>L-histidinol phosphate + 2-oxoglutarate = 3-(imidazol-4-yl)-2-oxopropyl phosphate + L-glutamate</text>
        <dbReference type="Rhea" id="RHEA:23744"/>
        <dbReference type="ChEBI" id="CHEBI:16810"/>
        <dbReference type="ChEBI" id="CHEBI:29985"/>
        <dbReference type="ChEBI" id="CHEBI:57766"/>
        <dbReference type="ChEBI" id="CHEBI:57980"/>
        <dbReference type="EC" id="2.6.1.9"/>
    </reaction>
</comment>
<dbReference type="InterPro" id="IPR015424">
    <property type="entry name" value="PyrdxlP-dep_Trfase"/>
</dbReference>
<gene>
    <name evidence="12" type="ORF">C3F09_08950</name>
</gene>
<dbReference type="InterPro" id="IPR050106">
    <property type="entry name" value="HistidinolP_aminotransfase"/>
</dbReference>
<dbReference type="SUPFAM" id="SSF53383">
    <property type="entry name" value="PLP-dependent transferases"/>
    <property type="match status" value="1"/>
</dbReference>
<dbReference type="InterPro" id="IPR015422">
    <property type="entry name" value="PyrdxlP-dep_Trfase_small"/>
</dbReference>
<dbReference type="Pfam" id="PF00155">
    <property type="entry name" value="Aminotran_1_2"/>
    <property type="match status" value="1"/>
</dbReference>
<evidence type="ECO:0000256" key="6">
    <source>
        <dbReference type="ARBA" id="ARBA00022679"/>
    </source>
</evidence>
<comment type="similarity">
    <text evidence="2">Belongs to the class-II pyridoxal-phosphate-dependent aminotransferase family. Histidinol-phosphate aminotransferase subfamily.</text>
</comment>
<sequence>MSGGRDSRKLKEQLRSHGRNSAMLNIGLTSNEQIAHLSATIARRTLLSPGAVLPFADLQDLLPHLLAEVTAQTDHLISAGHVSLDIVIAADHRGLKVSEALGVSPFAASVDAALAKVVTGSELVYVANPNRITGSNLGLTELEMLVRAVPRGFVLIDEYYFDYFGITGLTLLERYSNIGILRSFAAAFGVESSESGFFAGSPELVGRLRGRMSDQVITHTIYRTAMMTLESDAALQMRLKTLHDEALRISTELTRRGLQNRITAADFLLLRVKEPTTVGNHLARHKIPCENLDGYPLLGNYLRYKLQSPLSNDRLLDAIGRIAEEAYRMTTIDRRMVTLRRPTEMVVETPLSKEPVAAKRKPLRLIPITDQQKKSKSRRPVRSRR</sequence>
<name>A0A855X4S5_9BACT</name>